<keyword evidence="1" id="KW-1133">Transmembrane helix</keyword>
<keyword evidence="1" id="KW-0472">Membrane</keyword>
<keyword evidence="3" id="KW-1185">Reference proteome</keyword>
<proteinExistence type="predicted"/>
<keyword evidence="1" id="KW-0812">Transmembrane</keyword>
<reference evidence="2 3" key="1">
    <citation type="submission" date="2022-05" db="EMBL/GenBank/DDBJ databases">
        <title>S8-45 Sphingomonas ultraviolaceadurans.</title>
        <authorList>
            <person name="Liu Y."/>
        </authorList>
    </citation>
    <scope>NUCLEOTIDE SEQUENCE [LARGE SCALE GENOMIC DNA]</scope>
    <source>
        <strain evidence="2 3">S8-45</strain>
    </source>
</reference>
<evidence type="ECO:0000256" key="1">
    <source>
        <dbReference type="SAM" id="Phobius"/>
    </source>
</evidence>
<name>A0ABY5MX50_9SPHN</name>
<dbReference type="EMBL" id="CP097253">
    <property type="protein sequence ID" value="UUR06946.1"/>
    <property type="molecule type" value="Genomic_DNA"/>
</dbReference>
<accession>A0ABY5MX50</accession>
<evidence type="ECO:0000313" key="2">
    <source>
        <dbReference type="EMBL" id="UUR06946.1"/>
    </source>
</evidence>
<feature type="transmembrane region" description="Helical" evidence="1">
    <location>
        <begin position="12"/>
        <end position="34"/>
    </location>
</feature>
<sequence length="46" mass="5248">MTKTRETIEGRTNYLAAAFRVAVVALKLLCVYALSQQDAAFFYQQF</sequence>
<dbReference type="Proteomes" id="UP000831921">
    <property type="component" value="Chromosome"/>
</dbReference>
<protein>
    <submittedName>
        <fullName evidence="2">Uncharacterized protein</fullName>
    </submittedName>
</protein>
<organism evidence="2 3">
    <name type="scientific">Sphingomonas glaciei</name>
    <dbReference type="NCBI Taxonomy" id="2938948"/>
    <lineage>
        <taxon>Bacteria</taxon>
        <taxon>Pseudomonadati</taxon>
        <taxon>Pseudomonadota</taxon>
        <taxon>Alphaproteobacteria</taxon>
        <taxon>Sphingomonadales</taxon>
        <taxon>Sphingomonadaceae</taxon>
        <taxon>Sphingomonas</taxon>
    </lineage>
</organism>
<dbReference type="RefSeq" id="WP_249454264.1">
    <property type="nucleotide sequence ID" value="NZ_CP097253.1"/>
</dbReference>
<gene>
    <name evidence="2" type="ORF">M1K48_08235</name>
</gene>
<evidence type="ECO:0000313" key="3">
    <source>
        <dbReference type="Proteomes" id="UP000831921"/>
    </source>
</evidence>